<dbReference type="OrthoDB" id="3139566at2759"/>
<dbReference type="EMBL" id="JACAZE010000001">
    <property type="protein sequence ID" value="KAF7322329.1"/>
    <property type="molecule type" value="Genomic_DNA"/>
</dbReference>
<evidence type="ECO:0000313" key="2">
    <source>
        <dbReference type="Proteomes" id="UP000613580"/>
    </source>
</evidence>
<keyword evidence="2" id="KW-1185">Reference proteome</keyword>
<evidence type="ECO:0008006" key="3">
    <source>
        <dbReference type="Google" id="ProtNLM"/>
    </source>
</evidence>
<evidence type="ECO:0000313" key="1">
    <source>
        <dbReference type="EMBL" id="KAF7322329.1"/>
    </source>
</evidence>
<comment type="caution">
    <text evidence="1">The sequence shown here is derived from an EMBL/GenBank/DDBJ whole genome shotgun (WGS) entry which is preliminary data.</text>
</comment>
<dbReference type="Proteomes" id="UP000613580">
    <property type="component" value="Unassembled WGS sequence"/>
</dbReference>
<protein>
    <recommendedName>
        <fullName evidence="3">F-box domain-containing protein</fullName>
    </recommendedName>
</protein>
<proteinExistence type="predicted"/>
<accession>A0A8H6WRX8</accession>
<name>A0A8H6WRX8_MYCCL</name>
<gene>
    <name evidence="1" type="ORF">HMN09_00010600</name>
</gene>
<organism evidence="1 2">
    <name type="scientific">Mycena chlorophos</name>
    <name type="common">Agaric fungus</name>
    <name type="synonym">Agaricus chlorophos</name>
    <dbReference type="NCBI Taxonomy" id="658473"/>
    <lineage>
        <taxon>Eukaryota</taxon>
        <taxon>Fungi</taxon>
        <taxon>Dikarya</taxon>
        <taxon>Basidiomycota</taxon>
        <taxon>Agaricomycotina</taxon>
        <taxon>Agaricomycetes</taxon>
        <taxon>Agaricomycetidae</taxon>
        <taxon>Agaricales</taxon>
        <taxon>Marasmiineae</taxon>
        <taxon>Mycenaceae</taxon>
        <taxon>Mycena</taxon>
    </lineage>
</organism>
<sequence length="348" mass="39180">MRTHTAILALPHEIISQIFIQCLPPYPLCAPLTGRDSALALVSICGRLRKIGLAEPLLWRAFQITSIPDDNAEDPTWVNRVNDWLNRSGATPLSIRLAFAPEHLDEAIFVELLSAIIARRERWEYLHLVVDTTAISRLSGPAPLLREAEITVSEESTWDVYLLQRAVAQKIRFSDAPQMRKVRFWDVGCTVDSLPWAQLTALTLRHMSLGQCLPLLAHTSSLAVCSLELVDEDPPTPVVVRIESLHAFILRRDDSFDAEMHWGSSVTDYLSYFDLPAIKRLQIPMTFLSGDPPRGLERFAKLSGCRLQALLIVRGSDEYTEDDFRSAVAASGRITIRDEDEPEMDWPV</sequence>
<dbReference type="AlphaFoldDB" id="A0A8H6WRX8"/>
<reference evidence="1" key="1">
    <citation type="submission" date="2020-05" db="EMBL/GenBank/DDBJ databases">
        <title>Mycena genomes resolve the evolution of fungal bioluminescence.</title>
        <authorList>
            <person name="Tsai I.J."/>
        </authorList>
    </citation>
    <scope>NUCLEOTIDE SEQUENCE</scope>
    <source>
        <strain evidence="1">110903Hualien_Pintung</strain>
    </source>
</reference>